<evidence type="ECO:0000313" key="2">
    <source>
        <dbReference type="Proteomes" id="UP000622017"/>
    </source>
</evidence>
<sequence>MSFDFFTPRMAQFFHHNSFGYCLRCPRTRHMHLCFGNLALVATTAEFQEFRRFIEEEHARNHSAYRDPEARCIALRTPTDRMALVLSWQELEQLHEILENTALLLEVEALLG</sequence>
<dbReference type="Proteomes" id="UP000622017">
    <property type="component" value="Unassembled WGS sequence"/>
</dbReference>
<dbReference type="RefSeq" id="WP_187317657.1">
    <property type="nucleotide sequence ID" value="NZ_JACSCY010000001.1"/>
</dbReference>
<protein>
    <recommendedName>
        <fullName evidence="3">ABM domain-containing protein</fullName>
    </recommendedName>
</protein>
<accession>A0ABR7ME19</accession>
<dbReference type="Pfam" id="PF20391">
    <property type="entry name" value="DUF6686"/>
    <property type="match status" value="1"/>
</dbReference>
<keyword evidence="2" id="KW-1185">Reference proteome</keyword>
<dbReference type="InterPro" id="IPR046508">
    <property type="entry name" value="DUF6686"/>
</dbReference>
<gene>
    <name evidence="1" type="ORF">H8B15_00235</name>
</gene>
<proteinExistence type="predicted"/>
<name>A0ABR7ME19_9BACT</name>
<organism evidence="1 2">
    <name type="scientific">Hymenobacter citatus</name>
    <dbReference type="NCBI Taxonomy" id="2763506"/>
    <lineage>
        <taxon>Bacteria</taxon>
        <taxon>Pseudomonadati</taxon>
        <taxon>Bacteroidota</taxon>
        <taxon>Cytophagia</taxon>
        <taxon>Cytophagales</taxon>
        <taxon>Hymenobacteraceae</taxon>
        <taxon>Hymenobacter</taxon>
    </lineage>
</organism>
<comment type="caution">
    <text evidence="1">The sequence shown here is derived from an EMBL/GenBank/DDBJ whole genome shotgun (WGS) entry which is preliminary data.</text>
</comment>
<reference evidence="1 2" key="1">
    <citation type="submission" date="2020-08" db="EMBL/GenBank/DDBJ databases">
        <title>Hymenobacter sp.</title>
        <authorList>
            <person name="Kim M.K."/>
        </authorList>
    </citation>
    <scope>NUCLEOTIDE SEQUENCE [LARGE SCALE GENOMIC DNA]</scope>
    <source>
        <strain evidence="1 2">BT507</strain>
    </source>
</reference>
<evidence type="ECO:0008006" key="3">
    <source>
        <dbReference type="Google" id="ProtNLM"/>
    </source>
</evidence>
<evidence type="ECO:0000313" key="1">
    <source>
        <dbReference type="EMBL" id="MBC6609331.1"/>
    </source>
</evidence>
<dbReference type="EMBL" id="JACSCY010000001">
    <property type="protein sequence ID" value="MBC6609331.1"/>
    <property type="molecule type" value="Genomic_DNA"/>
</dbReference>